<accession>A0A2S3YIJ0</accession>
<evidence type="ECO:0000313" key="1">
    <source>
        <dbReference type="EMBL" id="POH26815.1"/>
    </source>
</evidence>
<organism evidence="1 2">
    <name type="scientific">Sinorhizobium americanum</name>
    <dbReference type="NCBI Taxonomy" id="194963"/>
    <lineage>
        <taxon>Bacteria</taxon>
        <taxon>Pseudomonadati</taxon>
        <taxon>Pseudomonadota</taxon>
        <taxon>Alphaproteobacteria</taxon>
        <taxon>Hyphomicrobiales</taxon>
        <taxon>Rhizobiaceae</taxon>
        <taxon>Sinorhizobium/Ensifer group</taxon>
        <taxon>Sinorhizobium</taxon>
    </lineage>
</organism>
<dbReference type="AlphaFoldDB" id="A0A2S3YIJ0"/>
<comment type="caution">
    <text evidence="1">The sequence shown here is derived from an EMBL/GenBank/DDBJ whole genome shotgun (WGS) entry which is preliminary data.</text>
</comment>
<dbReference type="Proteomes" id="UP000237511">
    <property type="component" value="Unassembled WGS sequence"/>
</dbReference>
<proteinExistence type="predicted"/>
<evidence type="ECO:0000313" key="2">
    <source>
        <dbReference type="Proteomes" id="UP000237511"/>
    </source>
</evidence>
<name>A0A2S3YIJ0_9HYPH</name>
<gene>
    <name evidence="1" type="ORF">ATY31_22930</name>
</gene>
<sequence length="68" mass="7478">MAIPIPGIEAAKMQFWSKFFSCSRVLDSESFEPVASSDAGKRALEKREARASSTDSAYGAIRLDVVYM</sequence>
<protein>
    <submittedName>
        <fullName evidence="1">Uncharacterized protein</fullName>
    </submittedName>
</protein>
<reference evidence="1 2" key="1">
    <citation type="journal article" date="2014" name="Syst. Appl. Microbiol.">
        <title>Microsymbionts of Phaseolus vulgaris in acid and alkaline soils of Mexico.</title>
        <authorList>
            <person name="Verastegui-Valdes M.M."/>
            <person name="Zhang Y.J."/>
            <person name="Rivera-Orduna F.N."/>
            <person name="Cheng H.P."/>
            <person name="Sui X.H."/>
            <person name="Wang E.T."/>
        </authorList>
    </citation>
    <scope>NUCLEOTIDE SEQUENCE [LARGE SCALE GENOMIC DNA]</scope>
    <source>
        <strain evidence="1 2">FG01</strain>
    </source>
</reference>
<dbReference type="EMBL" id="LODU01000070">
    <property type="protein sequence ID" value="POH26815.1"/>
    <property type="molecule type" value="Genomic_DNA"/>
</dbReference>